<evidence type="ECO:0000313" key="2">
    <source>
        <dbReference type="EMBL" id="MCC5465381.1"/>
    </source>
</evidence>
<keyword evidence="3" id="KW-1185">Reference proteome</keyword>
<dbReference type="SMART" id="SM00849">
    <property type="entry name" value="Lactamase_B"/>
    <property type="match status" value="1"/>
</dbReference>
<feature type="domain" description="Metallo-beta-lactamase" evidence="1">
    <location>
        <begin position="23"/>
        <end position="221"/>
    </location>
</feature>
<dbReference type="PANTHER" id="PTHR13754:SF18">
    <property type="entry name" value="7,8-DIHYDROPTERIN-6-METHYL-4-(BETA-D-RIBOFURANOSYL)-AMINOBENZENE-5'-PHOSPHATE SYNTHASE"/>
    <property type="match status" value="1"/>
</dbReference>
<dbReference type="Gene3D" id="3.60.15.10">
    <property type="entry name" value="Ribonuclease Z/Hydroxyacylglutathione hydrolase-like"/>
    <property type="match status" value="1"/>
</dbReference>
<dbReference type="Pfam" id="PF00753">
    <property type="entry name" value="Lactamase_B"/>
    <property type="match status" value="1"/>
</dbReference>
<comment type="caution">
    <text evidence="2">The sequence shown here is derived from an EMBL/GenBank/DDBJ whole genome shotgun (WGS) entry which is preliminary data.</text>
</comment>
<dbReference type="RefSeq" id="WP_255711087.1">
    <property type="nucleotide sequence ID" value="NZ_JAJHJB010000008.1"/>
</dbReference>
<organism evidence="2 3">
    <name type="scientific">Pelosinus baikalensis</name>
    <dbReference type="NCBI Taxonomy" id="2892015"/>
    <lineage>
        <taxon>Bacteria</taxon>
        <taxon>Bacillati</taxon>
        <taxon>Bacillota</taxon>
        <taxon>Negativicutes</taxon>
        <taxon>Selenomonadales</taxon>
        <taxon>Sporomusaceae</taxon>
        <taxon>Pelosinus</taxon>
    </lineage>
</organism>
<dbReference type="SUPFAM" id="SSF56281">
    <property type="entry name" value="Metallo-hydrolase/oxidoreductase"/>
    <property type="match status" value="1"/>
</dbReference>
<dbReference type="InterPro" id="IPR001279">
    <property type="entry name" value="Metallo-B-lactamas"/>
</dbReference>
<evidence type="ECO:0000259" key="1">
    <source>
        <dbReference type="SMART" id="SM00849"/>
    </source>
</evidence>
<dbReference type="PANTHER" id="PTHR13754">
    <property type="entry name" value="METALLO-BETA-LACTAMASE SUPERFAMILY PROTEIN"/>
    <property type="match status" value="1"/>
</dbReference>
<protein>
    <submittedName>
        <fullName evidence="2">MBL fold metallo-hydrolase</fullName>
    </submittedName>
</protein>
<name>A0ABS8HQB4_9FIRM</name>
<proteinExistence type="predicted"/>
<sequence>MKCTIIVDNSASLHGGRPFLAELGFSLLIEYDNRMILFDTGSSQASTHNLSLLGIHPKKLDALVLSHGHIDHVGGLLKLLQVGKKQYPLYAHPGIFSPHYIIRGIARDYCGLPYTRVQLSSLGVDWRLSEGPQEIAPNLWLSGQIPRKTSFESVGKQLVTIDEDGKESHDLIADDTALFYAGKKGLVVISGCTHSGLVNTIQYGLEITGAKRLSGWIGGTHLGPAKEQQISETMRSIEELNPDFMMTGHCTGFAAMSELSRLLGNRFIPGLVGTEIELE</sequence>
<gene>
    <name evidence="2" type="ORF">LMF89_08385</name>
</gene>
<reference evidence="2" key="1">
    <citation type="submission" date="2021-11" db="EMBL/GenBank/DDBJ databases">
        <title>Description of a new species Pelosinus isolated from the bottom sediments of Lake Baikal.</title>
        <authorList>
            <person name="Zakharyuk A."/>
        </authorList>
    </citation>
    <scope>NUCLEOTIDE SEQUENCE</scope>
    <source>
        <strain evidence="2">Bkl1</strain>
    </source>
</reference>
<dbReference type="CDD" id="cd07713">
    <property type="entry name" value="DHPS-like_MBL-fold"/>
    <property type="match status" value="1"/>
</dbReference>
<dbReference type="InterPro" id="IPR036866">
    <property type="entry name" value="RibonucZ/Hydroxyglut_hydro"/>
</dbReference>
<dbReference type="InterPro" id="IPR052926">
    <property type="entry name" value="Metallo-beta-lactamase_dom"/>
</dbReference>
<evidence type="ECO:0000313" key="3">
    <source>
        <dbReference type="Proteomes" id="UP001165492"/>
    </source>
</evidence>
<dbReference type="EMBL" id="JAJHJB010000008">
    <property type="protein sequence ID" value="MCC5465381.1"/>
    <property type="molecule type" value="Genomic_DNA"/>
</dbReference>
<dbReference type="InterPro" id="IPR041712">
    <property type="entry name" value="DHPS-like_MBL-fold"/>
</dbReference>
<accession>A0ABS8HQB4</accession>
<dbReference type="Proteomes" id="UP001165492">
    <property type="component" value="Unassembled WGS sequence"/>
</dbReference>